<dbReference type="InterPro" id="IPR011749">
    <property type="entry name" value="CHP02243"/>
</dbReference>
<name>A0A4Y3VUZ9_9ACTN</name>
<keyword evidence="2" id="KW-1185">Reference proteome</keyword>
<dbReference type="RefSeq" id="WP_141314400.1">
    <property type="nucleotide sequence ID" value="NZ_BJND01000075.1"/>
</dbReference>
<dbReference type="EMBL" id="BJND01000075">
    <property type="protein sequence ID" value="GEC09581.1"/>
    <property type="molecule type" value="Genomic_DNA"/>
</dbReference>
<gene>
    <name evidence="1" type="ORF">SSP24_72360</name>
</gene>
<evidence type="ECO:0000313" key="2">
    <source>
        <dbReference type="Proteomes" id="UP000317881"/>
    </source>
</evidence>
<sequence>MALPAPNLDDRRFQDLVDDAKRMVMRRCPEWTDHNVSDPGVTLIETFAFMTDQLLYRLNRVPDRLYVKFLDLIGVTLLPPTAARVPVTFWLSAPATAPLTLPAGTGAATLRTEAEPSVEFSTIDDLHLLPCTLEQLLTLDTDTGHLQPRDEHLRLGVEFPAFGETTPRPGDALLVGLSTPAPRCMISLDFDCHIRGLGVDPDQPPLAWEAWDGTTWTPCELHKDTTGGLNRPGCVVLQIPHRHEASIVDGRRAGWLRARVTDPADGRPRYSTSPFITALSAAVIGGTVDAIHATLVEADEVGTSEGVPNQTFPISRTPVITNEAEPQLHTSSDHGWQEWQRVETFADSGPDDRHWVLDPITGTVRFGPAVRERDGLLRQYGMVPPRDTVIRLTRYATGGGRKGNVGPGAIQTLKSSVPFVARVENLKAAHGGVDGETIDEVKDRGPLLLRTRGRAVTAEDFEALTKQAAPEVARVRCLSAGEADVPPAGVKVLIVPAAGASEGRLCFEDLLPAEETLTRIAARLDACRLIGTRVLIEPPLYRGVTVVVRLTAATGADAARVTDDALTALYGYLNPLTGGPDGTGWPFGRPVRSGDLYAVLQQTPGVDLVEEVRIFAANPVTGERGEQTDRLELEPHSLVFSYEHQIQVDQR</sequence>
<organism evidence="1 2">
    <name type="scientific">Streptomyces spinoverrucosus</name>
    <dbReference type="NCBI Taxonomy" id="284043"/>
    <lineage>
        <taxon>Bacteria</taxon>
        <taxon>Bacillati</taxon>
        <taxon>Actinomycetota</taxon>
        <taxon>Actinomycetes</taxon>
        <taxon>Kitasatosporales</taxon>
        <taxon>Streptomycetaceae</taxon>
        <taxon>Streptomyces</taxon>
    </lineage>
</organism>
<dbReference type="AlphaFoldDB" id="A0A4Y3VUZ9"/>
<proteinExistence type="predicted"/>
<protein>
    <submittedName>
        <fullName evidence="1">Putative baseplate assembly protein</fullName>
    </submittedName>
</protein>
<dbReference type="OrthoDB" id="9027184at2"/>
<dbReference type="Proteomes" id="UP000317881">
    <property type="component" value="Unassembled WGS sequence"/>
</dbReference>
<comment type="caution">
    <text evidence="1">The sequence shown here is derived from an EMBL/GenBank/DDBJ whole genome shotgun (WGS) entry which is preliminary data.</text>
</comment>
<dbReference type="NCBIfam" id="TIGR02243">
    <property type="entry name" value="putative baseplate assembly protein"/>
    <property type="match status" value="1"/>
</dbReference>
<reference evidence="1 2" key="1">
    <citation type="submission" date="2019-06" db="EMBL/GenBank/DDBJ databases">
        <title>Whole genome shotgun sequence of Streptomyces spinoverrucosus NBRC 14228.</title>
        <authorList>
            <person name="Hosoyama A."/>
            <person name="Uohara A."/>
            <person name="Ohji S."/>
            <person name="Ichikawa N."/>
        </authorList>
    </citation>
    <scope>NUCLEOTIDE SEQUENCE [LARGE SCALE GENOMIC DNA]</scope>
    <source>
        <strain evidence="1 2">NBRC 14228</strain>
    </source>
</reference>
<evidence type="ECO:0000313" key="1">
    <source>
        <dbReference type="EMBL" id="GEC09581.1"/>
    </source>
</evidence>
<accession>A0A4Y3VUZ9</accession>